<dbReference type="Proteomes" id="UP000829194">
    <property type="component" value="Chromosome"/>
</dbReference>
<dbReference type="EMBL" id="CP093547">
    <property type="protein sequence ID" value="UNP28150.1"/>
    <property type="molecule type" value="Genomic_DNA"/>
</dbReference>
<feature type="domain" description="Type 4 fimbrial biogenesis protein PilX N-terminal" evidence="1">
    <location>
        <begin position="1"/>
        <end position="40"/>
    </location>
</feature>
<name>A0ABY3X860_9GAMM</name>
<organism evidence="2 3">
    <name type="scientific">Lysobacter gummosus</name>
    <dbReference type="NCBI Taxonomy" id="262324"/>
    <lineage>
        <taxon>Bacteria</taxon>
        <taxon>Pseudomonadati</taxon>
        <taxon>Pseudomonadota</taxon>
        <taxon>Gammaproteobacteria</taxon>
        <taxon>Lysobacterales</taxon>
        <taxon>Lysobacteraceae</taxon>
        <taxon>Lysobacter</taxon>
    </lineage>
</organism>
<accession>A0ABY3X860</accession>
<protein>
    <submittedName>
        <fullName evidence="2">PilX N-terminal domain-containing pilus assembly protein</fullName>
    </submittedName>
</protein>
<sequence length="138" mass="15045">MIMLILLALLGLVGMQVTAMQERMSSNYMRVNTAFQATEALTRQRESDIKTALFGGSGIFVADEELCSTDYDPQRWADGQHAAASHTRRIDKCFAASSIVVGRKQNEETGNIYQISVVHGDTDSDPAATAAIDTTFIP</sequence>
<reference evidence="2 3" key="1">
    <citation type="submission" date="2022-03" db="EMBL/GenBank/DDBJ databases">
        <title>Complete genome sequence of Lysobacter capsici VKM B-2533 and Lysobacter gummosus 10.1.1, promising sources of lytic agents.</title>
        <authorList>
            <person name="Tarlachkov S.V."/>
            <person name="Kudryakova I.V."/>
            <person name="Afoshin A.S."/>
            <person name="Leontyevskaya E.A."/>
            <person name="Leontyevskaya N.V."/>
        </authorList>
    </citation>
    <scope>NUCLEOTIDE SEQUENCE [LARGE SCALE GENOMIC DNA]</scope>
    <source>
        <strain evidence="2 3">10.1.1</strain>
    </source>
</reference>
<gene>
    <name evidence="2" type="ORF">MOV92_16820</name>
</gene>
<evidence type="ECO:0000313" key="2">
    <source>
        <dbReference type="EMBL" id="UNP28150.1"/>
    </source>
</evidence>
<dbReference type="Pfam" id="PF14341">
    <property type="entry name" value="PilX_N"/>
    <property type="match status" value="1"/>
</dbReference>
<dbReference type="RefSeq" id="WP_237049772.1">
    <property type="nucleotide sequence ID" value="NZ_CP011131.1"/>
</dbReference>
<dbReference type="InterPro" id="IPR025746">
    <property type="entry name" value="PilX_N_dom"/>
</dbReference>
<evidence type="ECO:0000313" key="3">
    <source>
        <dbReference type="Proteomes" id="UP000829194"/>
    </source>
</evidence>
<proteinExistence type="predicted"/>
<keyword evidence="3" id="KW-1185">Reference proteome</keyword>
<evidence type="ECO:0000259" key="1">
    <source>
        <dbReference type="Pfam" id="PF14341"/>
    </source>
</evidence>